<dbReference type="Proteomes" id="UP000719267">
    <property type="component" value="Unassembled WGS sequence"/>
</dbReference>
<proteinExistence type="predicted"/>
<dbReference type="RefSeq" id="WP_219039545.1">
    <property type="nucleotide sequence ID" value="NZ_JAHWDF010000004.1"/>
</dbReference>
<evidence type="ECO:0000313" key="2">
    <source>
        <dbReference type="Proteomes" id="UP000719267"/>
    </source>
</evidence>
<gene>
    <name evidence="1" type="ORF">KW502_05585</name>
</gene>
<name>A0ABS6W083_9FLAO</name>
<organism evidence="1 2">
    <name type="scientific">Mesonia aestuariivivens</name>
    <dbReference type="NCBI Taxonomy" id="2796128"/>
    <lineage>
        <taxon>Bacteria</taxon>
        <taxon>Pseudomonadati</taxon>
        <taxon>Bacteroidota</taxon>
        <taxon>Flavobacteriia</taxon>
        <taxon>Flavobacteriales</taxon>
        <taxon>Flavobacteriaceae</taxon>
        <taxon>Mesonia</taxon>
    </lineage>
</organism>
<reference evidence="1 2" key="1">
    <citation type="submission" date="2021-07" db="EMBL/GenBank/DDBJ databases">
        <title>Mesonia aestuariivivens sp. nov., isolated from a tidal flat.</title>
        <authorList>
            <person name="Kim Y.-O."/>
            <person name="Yoon J.-H."/>
        </authorList>
    </citation>
    <scope>NUCLEOTIDE SEQUENCE [LARGE SCALE GENOMIC DNA]</scope>
    <source>
        <strain evidence="1 2">JHPTF-M18</strain>
    </source>
</reference>
<sequence length="173" mass="20237">MKQPLLITKSKAAEYVQVAIGCSEKEFNRFIREAQEFDLKTLVCEEFYYELLNKSTEEPYTDILPGKEYTYREGTYYHEGLESVLSYFAYARYILKGNVVSTSHGFVTKKTPNSEPISQTEKKDLYYTHRQDANKLFENVAKYMDRKEINYKDCQDCGTSSVGNDIETRAMKW</sequence>
<protein>
    <submittedName>
        <fullName evidence="1">Uncharacterized protein</fullName>
    </submittedName>
</protein>
<evidence type="ECO:0000313" key="1">
    <source>
        <dbReference type="EMBL" id="MBW2961265.1"/>
    </source>
</evidence>
<dbReference type="EMBL" id="JAHWDF010000004">
    <property type="protein sequence ID" value="MBW2961265.1"/>
    <property type="molecule type" value="Genomic_DNA"/>
</dbReference>
<dbReference type="Pfam" id="PF20459">
    <property type="entry name" value="DUF6712"/>
    <property type="match status" value="1"/>
</dbReference>
<dbReference type="InterPro" id="IPR046558">
    <property type="entry name" value="DUF6712"/>
</dbReference>
<keyword evidence="2" id="KW-1185">Reference proteome</keyword>
<accession>A0ABS6W083</accession>
<comment type="caution">
    <text evidence="1">The sequence shown here is derived from an EMBL/GenBank/DDBJ whole genome shotgun (WGS) entry which is preliminary data.</text>
</comment>